<sequence>MADYDALTYHRLIGRYNGIIADTTGPSGDPGTTPDLYAVNMSAMIRLAIARDGKLVDGPPELRLTGATPPRTLLLIPIRANVESGVLRLPGADTGTDGVDIVADSTILGLAADEQLVATVTFGDTTIGGNTYRFDPVSYVVPTVEPEDYDAYRVQTVRILNASGGTWALVYGKNPTVTLPPAPEASVVQTALRGLFGGNEVLTVTGTPGEYVVSFDPVAVPRPLPLGVIDNLTPQAATVQISDAYTPVTVDLTTVPRWTRSA</sequence>
<gene>
    <name evidence="1" type="primary">36</name>
    <name evidence="1" type="ORF">PBI_HH92_36</name>
</gene>
<organism evidence="1 2">
    <name type="scientific">Mycobacterium phage HH92</name>
    <dbReference type="NCBI Taxonomy" id="1471543"/>
    <lineage>
        <taxon>Viruses</taxon>
        <taxon>Duplodnaviria</taxon>
        <taxon>Heunggongvirae</taxon>
        <taxon>Uroviricota</taxon>
        <taxon>Caudoviricetes</taxon>
        <taxon>Gilesvirus</taxon>
        <taxon>Gilesvirus giles</taxon>
    </lineage>
</organism>
<protein>
    <submittedName>
        <fullName evidence="1">Minor tail protein</fullName>
    </submittedName>
</protein>
<proteinExistence type="predicted"/>
<evidence type="ECO:0000313" key="2">
    <source>
        <dbReference type="Proteomes" id="UP000024437"/>
    </source>
</evidence>
<reference evidence="1 2" key="1">
    <citation type="submission" date="2014-03" db="EMBL/GenBank/DDBJ databases">
        <authorList>
            <person name="Bragg J."/>
            <person name="Chandler A.Y."/>
            <person name="Dehn A."/>
            <person name="Hefner M."/>
            <person name="Petersen P."/>
            <person name="Wilson J."/>
            <person name="Zeba F."/>
            <person name="Zegers G.P."/>
            <person name="Page S.T."/>
            <person name="Bradley K.W."/>
            <person name="Clarke D.Q."/>
            <person name="Lewis M.F."/>
            <person name="Barker L.P."/>
            <person name="Bailey C."/>
            <person name="Asai D.J."/>
            <person name="Garber M.L."/>
            <person name="Bowman C.A."/>
            <person name="Russell D.A."/>
            <person name="Pope W.H."/>
            <person name="Jacobs-Sera D."/>
            <person name="Hendrix R.W."/>
            <person name="Hatfull G.F."/>
        </authorList>
    </citation>
    <scope>NUCLEOTIDE SEQUENCE [LARGE SCALE GENOMIC DNA]</scope>
</reference>
<dbReference type="EMBL" id="KJ538722">
    <property type="protein sequence ID" value="AHY84221.1"/>
    <property type="molecule type" value="Genomic_DNA"/>
</dbReference>
<name>A0A023ZWP0_9CAUD</name>
<accession>A0A023ZWP0</accession>
<dbReference type="Proteomes" id="UP000024437">
    <property type="component" value="Genome"/>
</dbReference>
<evidence type="ECO:0000313" key="1">
    <source>
        <dbReference type="EMBL" id="AHY84221.1"/>
    </source>
</evidence>